<organism evidence="1 2">
    <name type="scientific">Brassica campestris</name>
    <name type="common">Field mustard</name>
    <dbReference type="NCBI Taxonomy" id="3711"/>
    <lineage>
        <taxon>Eukaryota</taxon>
        <taxon>Viridiplantae</taxon>
        <taxon>Streptophyta</taxon>
        <taxon>Embryophyta</taxon>
        <taxon>Tracheophyta</taxon>
        <taxon>Spermatophyta</taxon>
        <taxon>Magnoliopsida</taxon>
        <taxon>eudicotyledons</taxon>
        <taxon>Gunneridae</taxon>
        <taxon>Pentapetalae</taxon>
        <taxon>rosids</taxon>
        <taxon>malvids</taxon>
        <taxon>Brassicales</taxon>
        <taxon>Brassicaceae</taxon>
        <taxon>Brassiceae</taxon>
        <taxon>Brassica</taxon>
    </lineage>
</organism>
<dbReference type="EMBL" id="CM010630">
    <property type="protein sequence ID" value="RID71864.1"/>
    <property type="molecule type" value="Genomic_DNA"/>
</dbReference>
<reference evidence="1 2" key="1">
    <citation type="submission" date="2018-06" db="EMBL/GenBank/DDBJ databases">
        <title>WGS assembly of Brassica rapa FPsc.</title>
        <authorList>
            <person name="Bowman J."/>
            <person name="Kohchi T."/>
            <person name="Yamato K."/>
            <person name="Jenkins J."/>
            <person name="Shu S."/>
            <person name="Ishizaki K."/>
            <person name="Yamaoka S."/>
            <person name="Nishihama R."/>
            <person name="Nakamura Y."/>
            <person name="Berger F."/>
            <person name="Adam C."/>
            <person name="Aki S."/>
            <person name="Althoff F."/>
            <person name="Araki T."/>
            <person name="Arteaga-Vazquez M."/>
            <person name="Balasubrmanian S."/>
            <person name="Bauer D."/>
            <person name="Boehm C."/>
            <person name="Briginshaw L."/>
            <person name="Caballero-Perez J."/>
            <person name="Catarino B."/>
            <person name="Chen F."/>
            <person name="Chiyoda S."/>
            <person name="Chovatia M."/>
            <person name="Davies K."/>
            <person name="Delmans M."/>
            <person name="Demura T."/>
            <person name="Dierschke T."/>
            <person name="Dolan L."/>
            <person name="Dorantes-Acosta A."/>
            <person name="Eklund D."/>
            <person name="Florent S."/>
            <person name="Flores-Sandoval E."/>
            <person name="Fujiyama A."/>
            <person name="Fukuzawa H."/>
            <person name="Galik B."/>
            <person name="Grimanelli D."/>
            <person name="Grimwood J."/>
            <person name="Grossniklaus U."/>
            <person name="Hamada T."/>
            <person name="Haseloff J."/>
            <person name="Hetherington A."/>
            <person name="Higo A."/>
            <person name="Hirakawa Y."/>
            <person name="Hundley H."/>
            <person name="Ikeda Y."/>
            <person name="Inoue K."/>
            <person name="Inoue S."/>
            <person name="Ishida S."/>
            <person name="Jia Q."/>
            <person name="Kakita M."/>
            <person name="Kanazawa T."/>
            <person name="Kawai Y."/>
            <person name="Kawashima T."/>
            <person name="Kennedy M."/>
            <person name="Kinose K."/>
            <person name="Kinoshita T."/>
            <person name="Kohara Y."/>
            <person name="Koide E."/>
            <person name="Komatsu K."/>
            <person name="Kopischke S."/>
            <person name="Kubo M."/>
            <person name="Kyozuka J."/>
            <person name="Lagercrantz U."/>
            <person name="Lin S."/>
            <person name="Lindquist E."/>
            <person name="Lipzen A."/>
            <person name="Lu C."/>
            <person name="Luna E."/>
            <person name="Martienssen R."/>
            <person name="Minamino N."/>
            <person name="Mizutani M."/>
            <person name="Mizutani M."/>
            <person name="Mochizuki N."/>
            <person name="Monte I."/>
            <person name="Mosher R."/>
            <person name="Nagasaki H."/>
            <person name="Nakagami H."/>
            <person name="Naramoto S."/>
            <person name="Nishitani K."/>
            <person name="Ohtani M."/>
            <person name="Okamoto T."/>
            <person name="Okumura M."/>
            <person name="Phillips J."/>
            <person name="Pollak B."/>
            <person name="Reinders A."/>
            <person name="Roevekamp M."/>
            <person name="Sano R."/>
            <person name="Sawa S."/>
            <person name="Schmid M."/>
            <person name="Shirakawa M."/>
            <person name="Solano R."/>
            <person name="Spunde A."/>
            <person name="Suetsugu N."/>
            <person name="Sugano S."/>
            <person name="Sugiyama A."/>
            <person name="Sun R."/>
            <person name="Suzuki Y."/>
            <person name="Takenaka M."/>
            <person name="Takezawa D."/>
            <person name="Tomogane H."/>
            <person name="Tsuzuki M."/>
            <person name="Ueda T."/>
            <person name="Umeda M."/>
            <person name="Ward J."/>
            <person name="Watanabe Y."/>
            <person name="Yazaki K."/>
            <person name="Yokoyama R."/>
            <person name="Yoshitake Y."/>
            <person name="Yotsui I."/>
            <person name="Zachgo S."/>
            <person name="Schmutz J."/>
        </authorList>
    </citation>
    <scope>NUCLEOTIDE SEQUENCE [LARGE SCALE GENOMIC DNA]</scope>
    <source>
        <strain evidence="2">cv. B-3</strain>
    </source>
</reference>
<accession>A0A398A5D2</accession>
<proteinExistence type="predicted"/>
<dbReference type="AlphaFoldDB" id="A0A398A5D2"/>
<evidence type="ECO:0000313" key="1">
    <source>
        <dbReference type="EMBL" id="RID71864.1"/>
    </source>
</evidence>
<gene>
    <name evidence="1" type="ORF">BRARA_C03782</name>
</gene>
<evidence type="ECO:0000313" key="2">
    <source>
        <dbReference type="Proteomes" id="UP000264353"/>
    </source>
</evidence>
<name>A0A398A5D2_BRACM</name>
<sequence length="123" mass="14402">MNISYIKFHSKLESVAETHHNFKMDETLPLCGKNKNKKLGLSSNTKIHCLNPWQRSKVDTKFRTTRPANFNKMVKHTQRTLPPNRIYRSTSSQPPNFNLLKIQTRIGYTKCKAFTAFLLHLKR</sequence>
<dbReference type="Proteomes" id="UP000264353">
    <property type="component" value="Chromosome A3"/>
</dbReference>
<protein>
    <submittedName>
        <fullName evidence="1">Uncharacterized protein</fullName>
    </submittedName>
</protein>